<evidence type="ECO:0000256" key="7">
    <source>
        <dbReference type="ARBA" id="ARBA00023170"/>
    </source>
</evidence>
<dbReference type="PROSITE" id="PS50262">
    <property type="entry name" value="G_PROTEIN_RECEP_F1_2"/>
    <property type="match status" value="2"/>
</dbReference>
<name>A0AAD9Q3Y4_ACRCE</name>
<reference evidence="13" key="2">
    <citation type="journal article" date="2023" name="Science">
        <title>Genomic signatures of disease resistance in endangered staghorn corals.</title>
        <authorList>
            <person name="Vollmer S.V."/>
            <person name="Selwyn J.D."/>
            <person name="Despard B.A."/>
            <person name="Roesel C.L."/>
        </authorList>
    </citation>
    <scope>NUCLEOTIDE SEQUENCE</scope>
    <source>
        <strain evidence="13">K2</strain>
    </source>
</reference>
<comment type="similarity">
    <text evidence="9">Belongs to the G-protein coupled receptor 1 family.</text>
</comment>
<evidence type="ECO:0000313" key="14">
    <source>
        <dbReference type="Proteomes" id="UP001249851"/>
    </source>
</evidence>
<dbReference type="EMBL" id="JARQWQ010000071">
    <property type="protein sequence ID" value="KAK2554317.1"/>
    <property type="molecule type" value="Genomic_DNA"/>
</dbReference>
<proteinExistence type="inferred from homology"/>
<gene>
    <name evidence="13" type="ORF">P5673_024327</name>
</gene>
<feature type="transmembrane region" description="Helical" evidence="11">
    <location>
        <begin position="95"/>
        <end position="117"/>
    </location>
</feature>
<feature type="domain" description="G-protein coupled receptors family 1 profile" evidence="12">
    <location>
        <begin position="32"/>
        <end position="404"/>
    </location>
</feature>
<evidence type="ECO:0000259" key="12">
    <source>
        <dbReference type="PROSITE" id="PS50262"/>
    </source>
</evidence>
<dbReference type="Gene3D" id="1.20.1070.10">
    <property type="entry name" value="Rhodopsin 7-helix transmembrane proteins"/>
    <property type="match status" value="4"/>
</dbReference>
<keyword evidence="8 9" id="KW-0807">Transducer</keyword>
<evidence type="ECO:0000256" key="10">
    <source>
        <dbReference type="SAM" id="MobiDB-lite"/>
    </source>
</evidence>
<sequence>MFNNSTSLGLGSRVRISEGFGLTLVLFISLVLNLSVCFIIWTTKPLLAKPSNILVGNLCIANLLLTACGIPLSLVTIIKDQHDAYSHSILCQGNGFISVMSSFAIVMTLCCICFDRYIAVTRPTRYKVIVTIKRSKFALVVVWCQGLLHASFPLLGWSKYVYHKETLHCSPKWSHNCSIYLYLAVIGFGLPVLSMVFTYIRIVSVMRKHTRKVLTVPEKGFHREKKVSTSELISMTPRQSIDQNSSVHAKQELQEKLPSSTQNPNRSEGVEVLSSSMMKICSIESCSREPTNEEVEKCITTSKLTPGNPIINSRSSRRQFQSFSPRNILRTYFPRKQCRQNMQPLSKEWKVAKTGVILLVSFIVLWLPYMVVHSCSARFKAPQVVFRLSMWLVFMNGVINPLTYAFGNSRVQMKCQQWFSTTDHHFDSPLLRMVQEIFLVVAIAAAVMLNFSVVFVICRNKQLRKRTTNIFILNLVISNMLMAVFVMPLSLATLIEFQWNIDTLLCRLNGMSNIMLCLASVSTLCCISADRYLAVVRPMRYKQLLTPKRAIFMLAIVWFGSFSLSCVPLITDYEFHPGFNNCSPAWHRSCLLYAFMAIFSFGVPFVILLSTYGMIFHSVRQHTKRVSHWSASSRFHDSFNGTDTTGSYVQASFASLSTPKEVKQNRHQRNGYEFSANDIPKNSRQNLRICESKQSCLTGRHCNRKFRSHSTGCNRISPGKNFLPLLLKMKAGAAAKPEQTEGHAKQPPQDCSFSFSFNRPVTGTVSAIACPDDAQSNEIDNLRPITRSLSLSCVHPRDSTEHMTPLDQSSSMQGMYTCERMRCFTVTTTSTPEKGPKSIETFSSALSGSVSKPEAISTHLLQHISESNSSPFPEECQLCSMLRKPNKSLLHPPALPNSEHLVEPSSHWQQGNDHLASLETSHVQESKIGNNLTHLPSVNKMHSPLLRLRAISKFKRKVQVNTLPHEYKIAKIGFVLVLVFFFSWGPYMMVHNCHYSFDTPLWVHQVSMWMVYLSCVFNPIIYALSSRHIRLAFSHHLKCLKRS</sequence>
<evidence type="ECO:0000313" key="13">
    <source>
        <dbReference type="EMBL" id="KAK2554317.1"/>
    </source>
</evidence>
<dbReference type="SMART" id="SM01381">
    <property type="entry name" value="7TM_GPCR_Srsx"/>
    <property type="match status" value="1"/>
</dbReference>
<evidence type="ECO:0000256" key="9">
    <source>
        <dbReference type="RuleBase" id="RU000688"/>
    </source>
</evidence>
<feature type="region of interest" description="Disordered" evidence="10">
    <location>
        <begin position="227"/>
        <end position="268"/>
    </location>
</feature>
<evidence type="ECO:0000256" key="5">
    <source>
        <dbReference type="ARBA" id="ARBA00023040"/>
    </source>
</evidence>
<dbReference type="PANTHER" id="PTHR22752">
    <property type="entry name" value="G PROTEIN-COUPLED RECEPTOR"/>
    <property type="match status" value="1"/>
</dbReference>
<dbReference type="Proteomes" id="UP001249851">
    <property type="component" value="Unassembled WGS sequence"/>
</dbReference>
<evidence type="ECO:0000256" key="4">
    <source>
        <dbReference type="ARBA" id="ARBA00022989"/>
    </source>
</evidence>
<feature type="transmembrane region" description="Helical" evidence="11">
    <location>
        <begin position="972"/>
        <end position="990"/>
    </location>
</feature>
<reference evidence="13" key="1">
    <citation type="journal article" date="2023" name="G3 (Bethesda)">
        <title>Whole genome assembly and annotation of the endangered Caribbean coral Acropora cervicornis.</title>
        <authorList>
            <person name="Selwyn J.D."/>
            <person name="Vollmer S.V."/>
        </authorList>
    </citation>
    <scope>NUCLEOTIDE SEQUENCE</scope>
    <source>
        <strain evidence="13">K2</strain>
    </source>
</reference>
<feature type="transmembrane region" description="Helical" evidence="11">
    <location>
        <begin position="53"/>
        <end position="75"/>
    </location>
</feature>
<keyword evidence="5 9" id="KW-0297">G-protein coupled receptor</keyword>
<dbReference type="SUPFAM" id="SSF81321">
    <property type="entry name" value="Family A G protein-coupled receptor-like"/>
    <property type="match status" value="2"/>
</dbReference>
<feature type="transmembrane region" description="Helical" evidence="11">
    <location>
        <begin position="137"/>
        <end position="159"/>
    </location>
</feature>
<keyword evidence="4 11" id="KW-1133">Transmembrane helix</keyword>
<keyword evidence="7 9" id="KW-0675">Receptor</keyword>
<dbReference type="InterPro" id="IPR000276">
    <property type="entry name" value="GPCR_Rhodpsn"/>
</dbReference>
<evidence type="ECO:0000256" key="1">
    <source>
        <dbReference type="ARBA" id="ARBA00004651"/>
    </source>
</evidence>
<comment type="caution">
    <text evidence="13">The sequence shown here is derived from an EMBL/GenBank/DDBJ whole genome shotgun (WGS) entry which is preliminary data.</text>
</comment>
<feature type="transmembrane region" description="Helical" evidence="11">
    <location>
        <begin position="550"/>
        <end position="571"/>
    </location>
</feature>
<evidence type="ECO:0000256" key="3">
    <source>
        <dbReference type="ARBA" id="ARBA00022692"/>
    </source>
</evidence>
<feature type="transmembrane region" description="Helical" evidence="11">
    <location>
        <begin position="20"/>
        <end position="41"/>
    </location>
</feature>
<dbReference type="PROSITE" id="PS00237">
    <property type="entry name" value="G_PROTEIN_RECEP_F1_1"/>
    <property type="match status" value="1"/>
</dbReference>
<evidence type="ECO:0000256" key="6">
    <source>
        <dbReference type="ARBA" id="ARBA00023136"/>
    </source>
</evidence>
<feature type="transmembrane region" description="Helical" evidence="11">
    <location>
        <begin position="179"/>
        <end position="202"/>
    </location>
</feature>
<protein>
    <submittedName>
        <fullName evidence="13">5-hydroxytryptamine receptor 1</fullName>
    </submittedName>
</protein>
<organism evidence="13 14">
    <name type="scientific">Acropora cervicornis</name>
    <name type="common">Staghorn coral</name>
    <dbReference type="NCBI Taxonomy" id="6130"/>
    <lineage>
        <taxon>Eukaryota</taxon>
        <taxon>Metazoa</taxon>
        <taxon>Cnidaria</taxon>
        <taxon>Anthozoa</taxon>
        <taxon>Hexacorallia</taxon>
        <taxon>Scleractinia</taxon>
        <taxon>Astrocoeniina</taxon>
        <taxon>Acroporidae</taxon>
        <taxon>Acropora</taxon>
    </lineage>
</organism>
<feature type="domain" description="G-protein coupled receptors family 1 profile" evidence="12">
    <location>
        <begin position="449"/>
        <end position="1022"/>
    </location>
</feature>
<feature type="transmembrane region" description="Helical" evidence="11">
    <location>
        <begin position="511"/>
        <end position="529"/>
    </location>
</feature>
<dbReference type="GO" id="GO:0004930">
    <property type="term" value="F:G protein-coupled receptor activity"/>
    <property type="evidence" value="ECO:0007669"/>
    <property type="project" value="UniProtKB-KW"/>
</dbReference>
<dbReference type="GO" id="GO:0005886">
    <property type="term" value="C:plasma membrane"/>
    <property type="evidence" value="ECO:0007669"/>
    <property type="project" value="UniProtKB-SubCell"/>
</dbReference>
<dbReference type="CDD" id="cd00637">
    <property type="entry name" value="7tm_classA_rhodopsin-like"/>
    <property type="match status" value="2"/>
</dbReference>
<evidence type="ECO:0000256" key="11">
    <source>
        <dbReference type="SAM" id="Phobius"/>
    </source>
</evidence>
<evidence type="ECO:0000256" key="2">
    <source>
        <dbReference type="ARBA" id="ARBA00022475"/>
    </source>
</evidence>
<dbReference type="PRINTS" id="PR00237">
    <property type="entry name" value="GPCRRHODOPSN"/>
</dbReference>
<comment type="subcellular location">
    <subcellularLocation>
        <location evidence="1">Cell membrane</location>
        <topology evidence="1">Multi-pass membrane protein</topology>
    </subcellularLocation>
</comment>
<dbReference type="AlphaFoldDB" id="A0AAD9Q3Y4"/>
<dbReference type="Pfam" id="PF00001">
    <property type="entry name" value="7tm_1"/>
    <property type="match status" value="2"/>
</dbReference>
<feature type="transmembrane region" description="Helical" evidence="11">
    <location>
        <begin position="351"/>
        <end position="372"/>
    </location>
</feature>
<keyword evidence="6 11" id="KW-0472">Membrane</keyword>
<keyword evidence="14" id="KW-1185">Reference proteome</keyword>
<feature type="transmembrane region" description="Helical" evidence="11">
    <location>
        <begin position="591"/>
        <end position="615"/>
    </location>
</feature>
<dbReference type="InterPro" id="IPR017452">
    <property type="entry name" value="GPCR_Rhodpsn_7TM"/>
</dbReference>
<keyword evidence="3 9" id="KW-0812">Transmembrane</keyword>
<evidence type="ECO:0000256" key="8">
    <source>
        <dbReference type="ARBA" id="ARBA00023224"/>
    </source>
</evidence>
<feature type="transmembrane region" description="Helical" evidence="11">
    <location>
        <begin position="470"/>
        <end position="491"/>
    </location>
</feature>
<feature type="transmembrane region" description="Helical" evidence="11">
    <location>
        <begin position="1002"/>
        <end position="1024"/>
    </location>
</feature>
<feature type="compositionally biased region" description="Polar residues" evidence="10">
    <location>
        <begin position="229"/>
        <end position="248"/>
    </location>
</feature>
<accession>A0AAD9Q3Y4</accession>
<feature type="transmembrane region" description="Helical" evidence="11">
    <location>
        <begin position="437"/>
        <end position="458"/>
    </location>
</feature>
<keyword evidence="2" id="KW-1003">Cell membrane</keyword>
<feature type="compositionally biased region" description="Polar residues" evidence="10">
    <location>
        <begin position="257"/>
        <end position="266"/>
    </location>
</feature>